<dbReference type="EMBL" id="CAAALY010017945">
    <property type="protein sequence ID" value="VEL13491.1"/>
    <property type="molecule type" value="Genomic_DNA"/>
</dbReference>
<reference evidence="1" key="1">
    <citation type="submission" date="2018-11" db="EMBL/GenBank/DDBJ databases">
        <authorList>
            <consortium name="Pathogen Informatics"/>
        </authorList>
    </citation>
    <scope>NUCLEOTIDE SEQUENCE</scope>
</reference>
<evidence type="ECO:0000313" key="1">
    <source>
        <dbReference type="EMBL" id="VEL13491.1"/>
    </source>
</evidence>
<dbReference type="AlphaFoldDB" id="A0A448WK30"/>
<protein>
    <submittedName>
        <fullName evidence="1">Uncharacterized protein</fullName>
    </submittedName>
</protein>
<comment type="caution">
    <text evidence="1">The sequence shown here is derived from an EMBL/GenBank/DDBJ whole genome shotgun (WGS) entry which is preliminary data.</text>
</comment>
<gene>
    <name evidence="1" type="ORF">PXEA_LOCUS6931</name>
</gene>
<name>A0A448WK30_9PLAT</name>
<accession>A0A448WK30</accession>
<dbReference type="OrthoDB" id="10263226at2759"/>
<organism evidence="1 2">
    <name type="scientific">Protopolystoma xenopodis</name>
    <dbReference type="NCBI Taxonomy" id="117903"/>
    <lineage>
        <taxon>Eukaryota</taxon>
        <taxon>Metazoa</taxon>
        <taxon>Spiralia</taxon>
        <taxon>Lophotrochozoa</taxon>
        <taxon>Platyhelminthes</taxon>
        <taxon>Monogenea</taxon>
        <taxon>Polyopisthocotylea</taxon>
        <taxon>Polystomatidea</taxon>
        <taxon>Polystomatidae</taxon>
        <taxon>Protopolystoma</taxon>
    </lineage>
</organism>
<proteinExistence type="predicted"/>
<evidence type="ECO:0000313" key="2">
    <source>
        <dbReference type="Proteomes" id="UP000784294"/>
    </source>
</evidence>
<dbReference type="Proteomes" id="UP000784294">
    <property type="component" value="Unassembled WGS sequence"/>
</dbReference>
<sequence length="176" mass="19164">MAGWSRADAINAVYGSRVTGGGQNMVPLSSAQCGVAESSRLAIERLGLRYEGLLANPSQITSGKLEKYIIHSIISLSSVIFYAHFLTNLLIEGMNTSRCGPFYCQGLRSFLANLPGRRLTCCLSCSPLRVADPALVPCPDPPHEPVGPFLIFIVDRFHSVPAPAYFYSKCYFSSLQ</sequence>
<keyword evidence="2" id="KW-1185">Reference proteome</keyword>